<name>A0ABD0U5K8_DENTH</name>
<proteinExistence type="predicted"/>
<reference evidence="2 3" key="1">
    <citation type="journal article" date="2024" name="Plant Biotechnol. J.">
        <title>Dendrobium thyrsiflorum genome and its molecular insights into genes involved in important horticultural traits.</title>
        <authorList>
            <person name="Chen B."/>
            <person name="Wang J.Y."/>
            <person name="Zheng P.J."/>
            <person name="Li K.L."/>
            <person name="Liang Y.M."/>
            <person name="Chen X.F."/>
            <person name="Zhang C."/>
            <person name="Zhao X."/>
            <person name="He X."/>
            <person name="Zhang G.Q."/>
            <person name="Liu Z.J."/>
            <person name="Xu Q."/>
        </authorList>
    </citation>
    <scope>NUCLEOTIDE SEQUENCE [LARGE SCALE GENOMIC DNA]</scope>
    <source>
        <strain evidence="2">GZMU011</strain>
    </source>
</reference>
<feature type="region of interest" description="Disordered" evidence="1">
    <location>
        <begin position="60"/>
        <end position="173"/>
    </location>
</feature>
<evidence type="ECO:0000313" key="2">
    <source>
        <dbReference type="EMBL" id="KAL0907615.1"/>
    </source>
</evidence>
<feature type="compositionally biased region" description="Basic and acidic residues" evidence="1">
    <location>
        <begin position="132"/>
        <end position="156"/>
    </location>
</feature>
<evidence type="ECO:0000256" key="1">
    <source>
        <dbReference type="SAM" id="MobiDB-lite"/>
    </source>
</evidence>
<evidence type="ECO:0000313" key="3">
    <source>
        <dbReference type="Proteomes" id="UP001552299"/>
    </source>
</evidence>
<dbReference type="EMBL" id="JANQDX010000017">
    <property type="protein sequence ID" value="KAL0907615.1"/>
    <property type="molecule type" value="Genomic_DNA"/>
</dbReference>
<sequence length="362" mass="38898">MYHGGLTEVWRYLQVWLSVGSSEELRVSGGGLAELWASRGGQAELRASGGGRRNSCVRWWSGETPASGGGPVKRRASGGGPAERRASSGGPAEHCASGGGPAERQASRSGPTERRASGGGPAELQTSGGGPAEHRESGGGPAERRATGGGPAERRATGGGPAVVWQNAGSGRGGAKRQERFMISLLNSVFLGSLDLSRRAARFDYKLVMFGDCLDIYPKILGHSYVISQDNIKLFMGRRARPSEHQHIQLFRLPNPKLCGAGARKAYYRKEIMKVPTQSADINSSSFNKTLGILDNRLTSSIRLSWIELTSTTITSSPTMDDEEDEEDAVSEVKIGITWDNLFKEDNRLEMIEEVIPAISKP</sequence>
<keyword evidence="3" id="KW-1185">Reference proteome</keyword>
<dbReference type="Proteomes" id="UP001552299">
    <property type="component" value="Unassembled WGS sequence"/>
</dbReference>
<accession>A0ABD0U5K8</accession>
<protein>
    <submittedName>
        <fullName evidence="2">Uncharacterized protein</fullName>
    </submittedName>
</protein>
<comment type="caution">
    <text evidence="2">The sequence shown here is derived from an EMBL/GenBank/DDBJ whole genome shotgun (WGS) entry which is preliminary data.</text>
</comment>
<feature type="compositionally biased region" description="Gly residues" evidence="1">
    <location>
        <begin position="67"/>
        <end position="81"/>
    </location>
</feature>
<dbReference type="AlphaFoldDB" id="A0ABD0U5K8"/>
<organism evidence="2 3">
    <name type="scientific">Dendrobium thyrsiflorum</name>
    <name type="common">Pinecone-like raceme dendrobium</name>
    <name type="synonym">Orchid</name>
    <dbReference type="NCBI Taxonomy" id="117978"/>
    <lineage>
        <taxon>Eukaryota</taxon>
        <taxon>Viridiplantae</taxon>
        <taxon>Streptophyta</taxon>
        <taxon>Embryophyta</taxon>
        <taxon>Tracheophyta</taxon>
        <taxon>Spermatophyta</taxon>
        <taxon>Magnoliopsida</taxon>
        <taxon>Liliopsida</taxon>
        <taxon>Asparagales</taxon>
        <taxon>Orchidaceae</taxon>
        <taxon>Epidendroideae</taxon>
        <taxon>Malaxideae</taxon>
        <taxon>Dendrobiinae</taxon>
        <taxon>Dendrobium</taxon>
    </lineage>
</organism>
<feature type="compositionally biased region" description="Gly residues" evidence="1">
    <location>
        <begin position="117"/>
        <end position="131"/>
    </location>
</feature>
<gene>
    <name evidence="2" type="ORF">M5K25_022034</name>
</gene>